<name>A0A8S2H005_9BILA</name>
<comment type="caution">
    <text evidence="7">The sequence shown here is derived from an EMBL/GenBank/DDBJ whole genome shotgun (WGS) entry which is preliminary data.</text>
</comment>
<dbReference type="EMBL" id="CAJNOK010001163">
    <property type="protein sequence ID" value="CAF0796972.1"/>
    <property type="molecule type" value="Genomic_DNA"/>
</dbReference>
<dbReference type="Gene3D" id="1.10.8.10">
    <property type="entry name" value="DNA helicase RuvA subunit, C-terminal domain"/>
    <property type="match status" value="1"/>
</dbReference>
<dbReference type="InterPro" id="IPR011114">
    <property type="entry name" value="RuvA_C"/>
</dbReference>
<dbReference type="InterPro" id="IPR010994">
    <property type="entry name" value="RuvA_2-like"/>
</dbReference>
<protein>
    <recommendedName>
        <fullName evidence="5">Holliday junction DNA helicase RuvA C-terminal domain-containing protein</fullName>
    </recommendedName>
</protein>
<proteinExistence type="inferred from homology"/>
<dbReference type="HAMAP" id="MF_00031">
    <property type="entry name" value="DNA_HJ_migration_RuvA"/>
    <property type="match status" value="1"/>
</dbReference>
<dbReference type="Gene3D" id="1.10.150.20">
    <property type="entry name" value="5' to 3' exonuclease, C-terminal subdomain"/>
    <property type="match status" value="1"/>
</dbReference>
<evidence type="ECO:0000313" key="7">
    <source>
        <dbReference type="EMBL" id="CAF3580064.1"/>
    </source>
</evidence>
<dbReference type="CDD" id="cd14332">
    <property type="entry name" value="UBA_RuvA_C"/>
    <property type="match status" value="1"/>
</dbReference>
<feature type="domain" description="Holliday junction DNA helicase RuvA C-terminal" evidence="5">
    <location>
        <begin position="147"/>
        <end position="190"/>
    </location>
</feature>
<accession>A0A8S2H005</accession>
<evidence type="ECO:0000313" key="6">
    <source>
        <dbReference type="EMBL" id="CAF0796972.1"/>
    </source>
</evidence>
<dbReference type="SUPFAM" id="SSF46929">
    <property type="entry name" value="DNA helicase RuvA subunit, C-terminal domain"/>
    <property type="match status" value="1"/>
</dbReference>
<dbReference type="AlphaFoldDB" id="A0A8S2H005"/>
<gene>
    <name evidence="6" type="ORF">OVA965_LOCUS4438</name>
    <name evidence="7" type="ORF">TMI583_LOCUS4436</name>
</gene>
<organism evidence="7 8">
    <name type="scientific">Didymodactylos carnosus</name>
    <dbReference type="NCBI Taxonomy" id="1234261"/>
    <lineage>
        <taxon>Eukaryota</taxon>
        <taxon>Metazoa</taxon>
        <taxon>Spiralia</taxon>
        <taxon>Gnathifera</taxon>
        <taxon>Rotifera</taxon>
        <taxon>Eurotatoria</taxon>
        <taxon>Bdelloidea</taxon>
        <taxon>Philodinida</taxon>
        <taxon>Philodinidae</taxon>
        <taxon>Didymodactylos</taxon>
    </lineage>
</organism>
<evidence type="ECO:0000256" key="2">
    <source>
        <dbReference type="ARBA" id="ARBA00022763"/>
    </source>
</evidence>
<sequence length="203" mass="22370">MLLYANVRILAKYETTILAEHNGLGYITFVADPQAFTLNRTERLYVHQFMHTDSQKGAATEVWYGFSSPDERDLFQKLIRVSGIGPKTAIQLLRAGVSRLRELIGSNNVEELALLPGMKRNLAENACAQLTVRLKTYAASQPNAVGNLEQVISALSSLGYHNEQIAQALNRIGQKPSSVEDLLALTLRELAVGKKSTMVQDAV</sequence>
<keyword evidence="1" id="KW-0963">Cytoplasm</keyword>
<dbReference type="GO" id="GO:0009379">
    <property type="term" value="C:Holliday junction helicase complex"/>
    <property type="evidence" value="ECO:0007669"/>
    <property type="project" value="InterPro"/>
</dbReference>
<evidence type="ECO:0000256" key="4">
    <source>
        <dbReference type="ARBA" id="ARBA00023204"/>
    </source>
</evidence>
<dbReference type="EMBL" id="CAJOBA010001163">
    <property type="protein sequence ID" value="CAF3580064.1"/>
    <property type="molecule type" value="Genomic_DNA"/>
</dbReference>
<dbReference type="GO" id="GO:0009378">
    <property type="term" value="F:four-way junction helicase activity"/>
    <property type="evidence" value="ECO:0007669"/>
    <property type="project" value="InterPro"/>
</dbReference>
<dbReference type="InterPro" id="IPR000085">
    <property type="entry name" value="RuvA"/>
</dbReference>
<evidence type="ECO:0000256" key="3">
    <source>
        <dbReference type="ARBA" id="ARBA00023125"/>
    </source>
</evidence>
<dbReference type="SUPFAM" id="SSF47781">
    <property type="entry name" value="RuvA domain 2-like"/>
    <property type="match status" value="1"/>
</dbReference>
<dbReference type="Pfam" id="PF07499">
    <property type="entry name" value="RuvA_C"/>
    <property type="match status" value="1"/>
</dbReference>
<dbReference type="GO" id="GO:0006281">
    <property type="term" value="P:DNA repair"/>
    <property type="evidence" value="ECO:0007669"/>
    <property type="project" value="UniProtKB-KW"/>
</dbReference>
<dbReference type="Pfam" id="PF14520">
    <property type="entry name" value="HHH_5"/>
    <property type="match status" value="1"/>
</dbReference>
<keyword evidence="3" id="KW-0238">DNA-binding</keyword>
<dbReference type="GO" id="GO:0003677">
    <property type="term" value="F:DNA binding"/>
    <property type="evidence" value="ECO:0007669"/>
    <property type="project" value="UniProtKB-KW"/>
</dbReference>
<reference evidence="7" key="1">
    <citation type="submission" date="2021-02" db="EMBL/GenBank/DDBJ databases">
        <authorList>
            <person name="Nowell W R."/>
        </authorList>
    </citation>
    <scope>NUCLEOTIDE SEQUENCE</scope>
</reference>
<dbReference type="NCBIfam" id="TIGR00084">
    <property type="entry name" value="ruvA"/>
    <property type="match status" value="1"/>
</dbReference>
<evidence type="ECO:0000313" key="8">
    <source>
        <dbReference type="Proteomes" id="UP000682733"/>
    </source>
</evidence>
<evidence type="ECO:0000256" key="1">
    <source>
        <dbReference type="ARBA" id="ARBA00022490"/>
    </source>
</evidence>
<dbReference type="Proteomes" id="UP000682733">
    <property type="component" value="Unassembled WGS sequence"/>
</dbReference>
<keyword evidence="4" id="KW-0234">DNA repair</keyword>
<dbReference type="InterPro" id="IPR036267">
    <property type="entry name" value="RuvA_C_sf"/>
</dbReference>
<dbReference type="Proteomes" id="UP000677228">
    <property type="component" value="Unassembled WGS sequence"/>
</dbReference>
<dbReference type="GO" id="GO:0005524">
    <property type="term" value="F:ATP binding"/>
    <property type="evidence" value="ECO:0007669"/>
    <property type="project" value="InterPro"/>
</dbReference>
<keyword evidence="2" id="KW-0227">DNA damage</keyword>
<dbReference type="GO" id="GO:0006310">
    <property type="term" value="P:DNA recombination"/>
    <property type="evidence" value="ECO:0007669"/>
    <property type="project" value="InterPro"/>
</dbReference>
<evidence type="ECO:0000259" key="5">
    <source>
        <dbReference type="Pfam" id="PF07499"/>
    </source>
</evidence>